<protein>
    <recommendedName>
        <fullName evidence="3">SAM domain-containing protein</fullName>
    </recommendedName>
</protein>
<dbReference type="EMBL" id="JH432074">
    <property type="status" value="NOT_ANNOTATED_CDS"/>
    <property type="molecule type" value="Genomic_DNA"/>
</dbReference>
<feature type="compositionally biased region" description="Polar residues" evidence="2">
    <location>
        <begin position="18"/>
        <end position="35"/>
    </location>
</feature>
<dbReference type="HOGENOM" id="CLU_342441_0_0_1"/>
<dbReference type="Pfam" id="PF00536">
    <property type="entry name" value="SAM_1"/>
    <property type="match status" value="1"/>
</dbReference>
<dbReference type="EnsemblMetazoa" id="SMAR011565-RA">
    <property type="protein sequence ID" value="SMAR011565-PA"/>
    <property type="gene ID" value="SMAR011565"/>
</dbReference>
<dbReference type="InterPro" id="IPR032675">
    <property type="entry name" value="LRR_dom_sf"/>
</dbReference>
<dbReference type="Proteomes" id="UP000014500">
    <property type="component" value="Unassembled WGS sequence"/>
</dbReference>
<reference evidence="5" key="1">
    <citation type="submission" date="2011-05" db="EMBL/GenBank/DDBJ databases">
        <authorList>
            <person name="Richards S.R."/>
            <person name="Qu J."/>
            <person name="Jiang H."/>
            <person name="Jhangiani S.N."/>
            <person name="Agravi P."/>
            <person name="Goodspeed R."/>
            <person name="Gross S."/>
            <person name="Mandapat C."/>
            <person name="Jackson L."/>
            <person name="Mathew T."/>
            <person name="Pu L."/>
            <person name="Thornton R."/>
            <person name="Saada N."/>
            <person name="Wilczek-Boney K.B."/>
            <person name="Lee S."/>
            <person name="Kovar C."/>
            <person name="Wu Y."/>
            <person name="Scherer S.E."/>
            <person name="Worley K.C."/>
            <person name="Muzny D.M."/>
            <person name="Gibbs R."/>
        </authorList>
    </citation>
    <scope>NUCLEOTIDE SEQUENCE</scope>
    <source>
        <strain evidence="5">Brora</strain>
    </source>
</reference>
<dbReference type="SMART" id="SM00454">
    <property type="entry name" value="SAM"/>
    <property type="match status" value="1"/>
</dbReference>
<keyword evidence="5" id="KW-1185">Reference proteome</keyword>
<keyword evidence="1" id="KW-0677">Repeat</keyword>
<evidence type="ECO:0000256" key="2">
    <source>
        <dbReference type="SAM" id="MobiDB-lite"/>
    </source>
</evidence>
<dbReference type="PANTHER" id="PTHR10627">
    <property type="entry name" value="SCP160"/>
    <property type="match status" value="1"/>
</dbReference>
<dbReference type="CDD" id="cd09487">
    <property type="entry name" value="SAM_superfamily"/>
    <property type="match status" value="1"/>
</dbReference>
<evidence type="ECO:0000313" key="4">
    <source>
        <dbReference type="EnsemblMetazoa" id="SMAR011565-PA"/>
    </source>
</evidence>
<feature type="compositionally biased region" description="Polar residues" evidence="2">
    <location>
        <begin position="160"/>
        <end position="175"/>
    </location>
</feature>
<reference evidence="4" key="2">
    <citation type="submission" date="2015-02" db="UniProtKB">
        <authorList>
            <consortium name="EnsemblMetazoa"/>
        </authorList>
    </citation>
    <scope>IDENTIFICATION</scope>
</reference>
<dbReference type="InterPro" id="IPR001660">
    <property type="entry name" value="SAM"/>
</dbReference>
<evidence type="ECO:0000313" key="5">
    <source>
        <dbReference type="Proteomes" id="UP000014500"/>
    </source>
</evidence>
<dbReference type="PANTHER" id="PTHR10627:SF69">
    <property type="entry name" value="PROTEIN BICAUDAL C"/>
    <property type="match status" value="1"/>
</dbReference>
<evidence type="ECO:0000259" key="3">
    <source>
        <dbReference type="SMART" id="SM00454"/>
    </source>
</evidence>
<feature type="compositionally biased region" description="Basic and acidic residues" evidence="2">
    <location>
        <begin position="178"/>
        <end position="193"/>
    </location>
</feature>
<dbReference type="GO" id="GO:0005737">
    <property type="term" value="C:cytoplasm"/>
    <property type="evidence" value="ECO:0007669"/>
    <property type="project" value="TreeGrafter"/>
</dbReference>
<feature type="domain" description="SAM" evidence="3">
    <location>
        <begin position="293"/>
        <end position="357"/>
    </location>
</feature>
<dbReference type="SUPFAM" id="SSF47769">
    <property type="entry name" value="SAM/Pointed domain"/>
    <property type="match status" value="1"/>
</dbReference>
<sequence>TPILNESPAGHLPESVEWSAQQRPPQRLGQWQNRMQDPRYTRNRSSGSGNGSMPTPNQIRAKSRAPIILNPSLTRLHEVGDGDLTSTTTGLDMESLLDDVSDGSIQSTDAEGSPSSDVHELRRQLEGLEQMYSEVLKMLGVKSRNGQIIESKSKRKVHGSLSSLTGKGYISSASKTRGYGDKRYSQDKRRTGPEPKGVTKRFQRLESHVVTLARSVAHLSSEMRTQHVMFQEIEGLRREVNQLTDQCMALRLNVGGGVGKPARGGGASEWDNFRSSIPSMTNPTRIKKLSKFFGDEPPLLRLFLKKLGYEKYASNFENERIGMIELPYLTEERLQKIGIPMGPRMRILQEAQMSFRQEHFNIYLFINIYNKFIMDGKQKNRTFTYKYRLTEMAFRSLLRNLKYFLTLKTGQKKTLFYQIRNKVLPNVLLGKQSAVAYIQKLSVPLIDELFQRVIRFEVGIEALHLTPFIYEGQTQLKLNFRSEDFDFQLFLEICGCRLIDILELQVPKSCFITGAHCIGLGIVTPNLRKLNLCQAILADDSMSILSTLPTLEELILTSTNVTDTGLQKLWGENAKTKLKLKILKIANCQLCLSTHIDAIKQLPMLEDADLTCALLFAIPKDELKTMNLRISTLELHDTYRNIERALEIAACDLPNICTIVLKSDGYTPKMLTLMTYVRRLTCLTFKNGLFLVNFHLSGCINTCFASLREFTLYDFWNLWFDEGDCQAFTVVAMAPLLQTLSFAFCERLTNQIASKMAKLLRNSKLKSIMFSNCSRLGSYGIISFMCIPTVNRCEVVLPVNSIINNSDIAHLASEAAKRKIKLKVTSIY</sequence>
<dbReference type="InterPro" id="IPR013761">
    <property type="entry name" value="SAM/pointed_sf"/>
</dbReference>
<feature type="region of interest" description="Disordered" evidence="2">
    <location>
        <begin position="1"/>
        <end position="60"/>
    </location>
</feature>
<dbReference type="Gene3D" id="3.80.10.10">
    <property type="entry name" value="Ribonuclease Inhibitor"/>
    <property type="match status" value="2"/>
</dbReference>
<dbReference type="STRING" id="126957.T1JCP6"/>
<proteinExistence type="predicted"/>
<evidence type="ECO:0000256" key="1">
    <source>
        <dbReference type="ARBA" id="ARBA00022737"/>
    </source>
</evidence>
<dbReference type="eggNOG" id="ENOG502QW9V">
    <property type="taxonomic scope" value="Eukaryota"/>
</dbReference>
<dbReference type="Gene3D" id="1.10.150.50">
    <property type="entry name" value="Transcription Factor, Ets-1"/>
    <property type="match status" value="1"/>
</dbReference>
<name>T1JCP6_STRMM</name>
<organism evidence="4 5">
    <name type="scientific">Strigamia maritima</name>
    <name type="common">European centipede</name>
    <name type="synonym">Geophilus maritimus</name>
    <dbReference type="NCBI Taxonomy" id="126957"/>
    <lineage>
        <taxon>Eukaryota</taxon>
        <taxon>Metazoa</taxon>
        <taxon>Ecdysozoa</taxon>
        <taxon>Arthropoda</taxon>
        <taxon>Myriapoda</taxon>
        <taxon>Chilopoda</taxon>
        <taxon>Pleurostigmophora</taxon>
        <taxon>Geophilomorpha</taxon>
        <taxon>Linotaeniidae</taxon>
        <taxon>Strigamia</taxon>
    </lineage>
</organism>
<feature type="region of interest" description="Disordered" evidence="2">
    <location>
        <begin position="152"/>
        <end position="198"/>
    </location>
</feature>
<dbReference type="AlphaFoldDB" id="T1JCP6"/>
<accession>T1JCP6</accession>
<dbReference type="SUPFAM" id="SSF52047">
    <property type="entry name" value="RNI-like"/>
    <property type="match status" value="1"/>
</dbReference>